<dbReference type="InterPro" id="IPR004352">
    <property type="entry name" value="GH114_TIM-barrel"/>
</dbReference>
<dbReference type="Gene3D" id="3.20.20.70">
    <property type="entry name" value="Aldolase class I"/>
    <property type="match status" value="1"/>
</dbReference>
<dbReference type="Proteomes" id="UP001149140">
    <property type="component" value="Unassembled WGS sequence"/>
</dbReference>
<dbReference type="SUPFAM" id="SSF51445">
    <property type="entry name" value="(Trans)glycosidases"/>
    <property type="match status" value="1"/>
</dbReference>
<dbReference type="AlphaFoldDB" id="A0A9X3MS46"/>
<dbReference type="EMBL" id="JAPDOD010000012">
    <property type="protein sequence ID" value="MDA0161515.1"/>
    <property type="molecule type" value="Genomic_DNA"/>
</dbReference>
<keyword evidence="3" id="KW-1185">Reference proteome</keyword>
<feature type="domain" description="Glycoside-hydrolase family GH114 TIM-barrel" evidence="1">
    <location>
        <begin position="141"/>
        <end position="357"/>
    </location>
</feature>
<organism evidence="2 3">
    <name type="scientific">Solirubrobacter ginsenosidimutans</name>
    <dbReference type="NCBI Taxonomy" id="490573"/>
    <lineage>
        <taxon>Bacteria</taxon>
        <taxon>Bacillati</taxon>
        <taxon>Actinomycetota</taxon>
        <taxon>Thermoleophilia</taxon>
        <taxon>Solirubrobacterales</taxon>
        <taxon>Solirubrobacteraceae</taxon>
        <taxon>Solirubrobacter</taxon>
    </lineage>
</organism>
<proteinExistence type="predicted"/>
<name>A0A9X3MS46_9ACTN</name>
<gene>
    <name evidence="2" type="ORF">OM076_14660</name>
</gene>
<dbReference type="Pfam" id="PF03537">
    <property type="entry name" value="Glyco_hydro_114"/>
    <property type="match status" value="1"/>
</dbReference>
<evidence type="ECO:0000259" key="1">
    <source>
        <dbReference type="Pfam" id="PF03537"/>
    </source>
</evidence>
<sequence length="365" mass="39837">MLPAPPQQIQAERMHVAASAGHVIRDATASGGRALALSGAATLRVRVGAEVEASVRVRSVACAGGPRVVVTIGETRVLSARVTSRRWVTLKASASVLAGRRTLTLRVAGTRCRRALRVDRVTLAEGAQKQRTIWVPSPTTTWQWQLSGTIDTSVDAQMYDVDLFDTPASVVETLHAQGRRAVCYLSAGSFETGRPDARAFPAAVLGEPLDGYPDERWLDIRRLDVLGPIMEARMDLCRSKGFDAVEADNVDGYANKSGFPLTADDQLRYNRFLAAAAHARGLSIGLKNDLDQVAQLEPGFDWALNEQCFQYDECDRLKPFVAAGKAVFVTEYELEPAAFCARAQADGFMAMVKRLELGPFRQPCW</sequence>
<dbReference type="InterPro" id="IPR017853">
    <property type="entry name" value="GH"/>
</dbReference>
<dbReference type="PANTHER" id="PTHR35273">
    <property type="entry name" value="ALPHA-1,4 POLYGALACTOSAMINIDASE, PUTATIVE (AFU_ORTHOLOGUE AFUA_3G07890)-RELATED"/>
    <property type="match status" value="1"/>
</dbReference>
<evidence type="ECO:0000313" key="3">
    <source>
        <dbReference type="Proteomes" id="UP001149140"/>
    </source>
</evidence>
<dbReference type="RefSeq" id="WP_270040731.1">
    <property type="nucleotide sequence ID" value="NZ_JAPDOD010000012.1"/>
</dbReference>
<accession>A0A9X3MS46</accession>
<protein>
    <submittedName>
        <fullName evidence="2">Endo alpha-1,4 polygalactosaminidase</fullName>
    </submittedName>
</protein>
<dbReference type="InterPro" id="IPR013785">
    <property type="entry name" value="Aldolase_TIM"/>
</dbReference>
<dbReference type="PANTHER" id="PTHR35273:SF2">
    <property type="entry name" value="ALPHA-GALACTOSIDASE"/>
    <property type="match status" value="1"/>
</dbReference>
<evidence type="ECO:0000313" key="2">
    <source>
        <dbReference type="EMBL" id="MDA0161515.1"/>
    </source>
</evidence>
<comment type="caution">
    <text evidence="2">The sequence shown here is derived from an EMBL/GenBank/DDBJ whole genome shotgun (WGS) entry which is preliminary data.</text>
</comment>
<reference evidence="2" key="1">
    <citation type="submission" date="2022-10" db="EMBL/GenBank/DDBJ databases">
        <title>The WGS of Solirubrobacter ginsenosidimutans DSM 21036.</title>
        <authorList>
            <person name="Jiang Z."/>
        </authorList>
    </citation>
    <scope>NUCLEOTIDE SEQUENCE</scope>
    <source>
        <strain evidence="2">DSM 21036</strain>
    </source>
</reference>